<feature type="region of interest" description="Disordered" evidence="1">
    <location>
        <begin position="1"/>
        <end position="62"/>
    </location>
</feature>
<feature type="compositionally biased region" description="Polar residues" evidence="1">
    <location>
        <begin position="105"/>
        <end position="114"/>
    </location>
</feature>
<feature type="compositionally biased region" description="Pro residues" evidence="1">
    <location>
        <begin position="29"/>
        <end position="39"/>
    </location>
</feature>
<dbReference type="EMBL" id="QJNS01000485">
    <property type="protein sequence ID" value="RYO77233.1"/>
    <property type="molecule type" value="Genomic_DNA"/>
</dbReference>
<evidence type="ECO:0000256" key="1">
    <source>
        <dbReference type="SAM" id="MobiDB-lite"/>
    </source>
</evidence>
<gene>
    <name evidence="2" type="ORF">DL762_009400</name>
</gene>
<evidence type="ECO:0000313" key="3">
    <source>
        <dbReference type="Proteomes" id="UP000294003"/>
    </source>
</evidence>
<proteinExistence type="predicted"/>
<feature type="region of interest" description="Disordered" evidence="1">
    <location>
        <begin position="78"/>
        <end position="141"/>
    </location>
</feature>
<dbReference type="Proteomes" id="UP000294003">
    <property type="component" value="Unassembled WGS sequence"/>
</dbReference>
<protein>
    <submittedName>
        <fullName evidence="2">Uncharacterized protein</fullName>
    </submittedName>
</protein>
<accession>A0ABY0GXK8</accession>
<evidence type="ECO:0000313" key="2">
    <source>
        <dbReference type="EMBL" id="RYO77233.1"/>
    </source>
</evidence>
<name>A0ABY0GXK8_9PEZI</name>
<comment type="caution">
    <text evidence="2">The sequence shown here is derived from an EMBL/GenBank/DDBJ whole genome shotgun (WGS) entry which is preliminary data.</text>
</comment>
<organism evidence="2 3">
    <name type="scientific">Monosporascus cannonballus</name>
    <dbReference type="NCBI Taxonomy" id="155416"/>
    <lineage>
        <taxon>Eukaryota</taxon>
        <taxon>Fungi</taxon>
        <taxon>Dikarya</taxon>
        <taxon>Ascomycota</taxon>
        <taxon>Pezizomycotina</taxon>
        <taxon>Sordariomycetes</taxon>
        <taxon>Xylariomycetidae</taxon>
        <taxon>Xylariales</taxon>
        <taxon>Xylariales incertae sedis</taxon>
        <taxon>Monosporascus</taxon>
    </lineage>
</organism>
<keyword evidence="3" id="KW-1185">Reference proteome</keyword>
<feature type="compositionally biased region" description="Low complexity" evidence="1">
    <location>
        <begin position="122"/>
        <end position="131"/>
    </location>
</feature>
<sequence>MSNGGGFIQYQAPRIRPSTPDITGAPAEAAPPPPPPPSPSNRLLSTTPAAEYSKLSPTIERNDVEGLFDLGHMYATNLRRDTDTLPPQAEAGSQGSGAGADEFGATQSSASTAFHTDGAPFDDSASDSSADGSEVRKPESPQFHRAVALVMGNMNEQLALLTHDAQV</sequence>
<reference evidence="2 3" key="1">
    <citation type="submission" date="2018-06" db="EMBL/GenBank/DDBJ databases">
        <title>Complete Genomes of Monosporascus.</title>
        <authorList>
            <person name="Robinson A.J."/>
            <person name="Natvig D.O."/>
        </authorList>
    </citation>
    <scope>NUCLEOTIDE SEQUENCE [LARGE SCALE GENOMIC DNA]</scope>
    <source>
        <strain evidence="2 3">CBS 609.92</strain>
    </source>
</reference>